<evidence type="ECO:0000256" key="1">
    <source>
        <dbReference type="SAM" id="MobiDB-lite"/>
    </source>
</evidence>
<feature type="chain" id="PRO_5003614263" description="Lipoprotein" evidence="2">
    <location>
        <begin position="27"/>
        <end position="150"/>
    </location>
</feature>
<feature type="region of interest" description="Disordered" evidence="1">
    <location>
        <begin position="32"/>
        <end position="51"/>
    </location>
</feature>
<dbReference type="RefSeq" id="WP_014395128.1">
    <property type="nucleotide sequence ID" value="NC_017030.1"/>
</dbReference>
<dbReference type="PROSITE" id="PS51257">
    <property type="entry name" value="PROKAR_LIPOPROTEIN"/>
    <property type="match status" value="1"/>
</dbReference>
<feature type="region of interest" description="Disordered" evidence="1">
    <location>
        <begin position="119"/>
        <end position="150"/>
    </location>
</feature>
<dbReference type="STRING" id="1144275.COCOR_02298"/>
<feature type="signal peptide" evidence="2">
    <location>
        <begin position="1"/>
        <end position="26"/>
    </location>
</feature>
<dbReference type="EMBL" id="CP003389">
    <property type="protein sequence ID" value="AFE04587.1"/>
    <property type="molecule type" value="Genomic_DNA"/>
</dbReference>
<dbReference type="AlphaFoldDB" id="H8MLV0"/>
<dbReference type="Proteomes" id="UP000007587">
    <property type="component" value="Chromosome"/>
</dbReference>
<evidence type="ECO:0000313" key="3">
    <source>
        <dbReference type="EMBL" id="AFE04587.1"/>
    </source>
</evidence>
<reference evidence="3 4" key="1">
    <citation type="journal article" date="2012" name="J. Bacteriol.">
        <title>Complete Genome Sequence of the Fruiting Myxobacterium Corallococcus coralloides DSM 2259.</title>
        <authorList>
            <person name="Huntley S."/>
            <person name="Zhang Y."/>
            <person name="Treuner-Lange A."/>
            <person name="Kneip S."/>
            <person name="Sensen C.W."/>
            <person name="Sogaard-Andersen L."/>
        </authorList>
    </citation>
    <scope>NUCLEOTIDE SEQUENCE [LARGE SCALE GENOMIC DNA]</scope>
    <source>
        <strain evidence="4">ATCC 25202 / DSM 2259 / NBRC 100086 / M2</strain>
    </source>
</reference>
<organism evidence="3 4">
    <name type="scientific">Corallococcus coralloides (strain ATCC 25202 / DSM 2259 / NBRC 100086 / M2)</name>
    <name type="common">Myxococcus coralloides</name>
    <dbReference type="NCBI Taxonomy" id="1144275"/>
    <lineage>
        <taxon>Bacteria</taxon>
        <taxon>Pseudomonadati</taxon>
        <taxon>Myxococcota</taxon>
        <taxon>Myxococcia</taxon>
        <taxon>Myxococcales</taxon>
        <taxon>Cystobacterineae</taxon>
        <taxon>Myxococcaceae</taxon>
        <taxon>Corallococcus</taxon>
    </lineage>
</organism>
<proteinExistence type="predicted"/>
<sequence>MRAPASPLLSVSFRIGCLLALSLALACTRDAPAPAAAEPPPEAVPEVRAPRSEGAPFDVGAIIRQVHFAWRPENGAWSGGHSTYTVRSGAEGLTLTPYHHLRKPDGSALEELQLHPLVGHEHEDEHTRREHADQRRQSGGDGRGDAQCLV</sequence>
<protein>
    <recommendedName>
        <fullName evidence="5">Lipoprotein</fullName>
    </recommendedName>
</protein>
<evidence type="ECO:0000313" key="4">
    <source>
        <dbReference type="Proteomes" id="UP000007587"/>
    </source>
</evidence>
<dbReference type="KEGG" id="ccx:COCOR_02298"/>
<feature type="compositionally biased region" description="Basic and acidic residues" evidence="1">
    <location>
        <begin position="119"/>
        <end position="144"/>
    </location>
</feature>
<name>H8MLV0_CORCM</name>
<evidence type="ECO:0000256" key="2">
    <source>
        <dbReference type="SAM" id="SignalP"/>
    </source>
</evidence>
<keyword evidence="2" id="KW-0732">Signal</keyword>
<keyword evidence="4" id="KW-1185">Reference proteome</keyword>
<dbReference type="OrthoDB" id="5481789at2"/>
<reference evidence="4" key="2">
    <citation type="submission" date="2012-03" db="EMBL/GenBank/DDBJ databases">
        <title>Genome sequence of the fruiting myxobacterium Corallococcus coralloides DSM 2259.</title>
        <authorList>
            <person name="Huntley S."/>
            <person name="Zhang Y."/>
            <person name="Treuner-Lange A."/>
            <person name="Sensen C.W."/>
            <person name="Sogaard-Andersen L."/>
        </authorList>
    </citation>
    <scope>NUCLEOTIDE SEQUENCE [LARGE SCALE GENOMIC DNA]</scope>
    <source>
        <strain evidence="4">ATCC 25202 / DSM 2259 / NBRC 100086 / M2</strain>
    </source>
</reference>
<evidence type="ECO:0008006" key="5">
    <source>
        <dbReference type="Google" id="ProtNLM"/>
    </source>
</evidence>
<gene>
    <name evidence="3" type="ordered locus">COCOR_02298</name>
</gene>
<dbReference type="HOGENOM" id="CLU_1737448_0_0_7"/>
<dbReference type="InParanoid" id="H8MLV0"/>
<accession>H8MLV0</accession>